<keyword evidence="3 10" id="KW-0716">Sensory transduction</keyword>
<dbReference type="KEGG" id="dqu:106744605"/>
<feature type="transmembrane region" description="Helical" evidence="10">
    <location>
        <begin position="315"/>
        <end position="336"/>
    </location>
</feature>
<dbReference type="GO" id="GO:0005549">
    <property type="term" value="F:odorant binding"/>
    <property type="evidence" value="ECO:0007669"/>
    <property type="project" value="InterPro"/>
</dbReference>
<name>A0A6P3X9D4_DINQU</name>
<dbReference type="PANTHER" id="PTHR21137">
    <property type="entry name" value="ODORANT RECEPTOR"/>
    <property type="match status" value="1"/>
</dbReference>
<sequence>MSNVKHVPSNADPKKHNDYSLQLNRWFLISIGAWPQTHTSSLIERLSSIILIPMWSSVIAIIAIPCILYVFLEAKGIQTKLSPLVPLFHRIMGFLNYSILLARGKDIHECIKHMEEDWRVVPKMEDYEVMMKHAKMGRYMTGVCAMFVQGSAFLFNLSATMKTVTLVINNVSTTIHPLSCPAYRKLIDARFSPANEIMITMQVMSSYIANSSTVCICSLAIVFAMHASGQLSMLYTWFNELIEDNAKRNYLVQQKLANIVKHHLRVLCFITRMENIMYKACFVELAGCTLAMCLIGYYFIMNWEVLSTAKITSYSMTYISMAFNIFIFCYTGEIVAEQCKSVGRMAYMTNWYELDHKTARSFILIIIQSNNATKITAGKIFPLSIATFGDVIKTSLAYMNVLQAISI</sequence>
<keyword evidence="2" id="KW-1003">Cell membrane</keyword>
<evidence type="ECO:0000256" key="4">
    <source>
        <dbReference type="ARBA" id="ARBA00022692"/>
    </source>
</evidence>
<dbReference type="Pfam" id="PF02949">
    <property type="entry name" value="7tm_6"/>
    <property type="match status" value="1"/>
</dbReference>
<evidence type="ECO:0000313" key="11">
    <source>
        <dbReference type="Proteomes" id="UP000515204"/>
    </source>
</evidence>
<comment type="subcellular location">
    <subcellularLocation>
        <location evidence="1 10">Cell membrane</location>
        <topology evidence="1 10">Multi-pass membrane protein</topology>
    </subcellularLocation>
</comment>
<evidence type="ECO:0000256" key="7">
    <source>
        <dbReference type="ARBA" id="ARBA00023136"/>
    </source>
</evidence>
<evidence type="ECO:0000256" key="1">
    <source>
        <dbReference type="ARBA" id="ARBA00004651"/>
    </source>
</evidence>
<dbReference type="Proteomes" id="UP000515204">
    <property type="component" value="Unplaced"/>
</dbReference>
<evidence type="ECO:0000256" key="10">
    <source>
        <dbReference type="RuleBase" id="RU351113"/>
    </source>
</evidence>
<keyword evidence="7 10" id="KW-0472">Membrane</keyword>
<proteinExistence type="inferred from homology"/>
<dbReference type="OrthoDB" id="6617147at2759"/>
<dbReference type="PANTHER" id="PTHR21137:SF35">
    <property type="entry name" value="ODORANT RECEPTOR 19A-RELATED"/>
    <property type="match status" value="1"/>
</dbReference>
<reference evidence="12" key="1">
    <citation type="submission" date="2025-08" db="UniProtKB">
        <authorList>
            <consortium name="RefSeq"/>
        </authorList>
    </citation>
    <scope>IDENTIFICATION</scope>
</reference>
<dbReference type="GO" id="GO:0005886">
    <property type="term" value="C:plasma membrane"/>
    <property type="evidence" value="ECO:0007669"/>
    <property type="project" value="UniProtKB-SubCell"/>
</dbReference>
<evidence type="ECO:0000256" key="2">
    <source>
        <dbReference type="ARBA" id="ARBA00022475"/>
    </source>
</evidence>
<evidence type="ECO:0000256" key="9">
    <source>
        <dbReference type="ARBA" id="ARBA00023224"/>
    </source>
</evidence>
<evidence type="ECO:0000256" key="5">
    <source>
        <dbReference type="ARBA" id="ARBA00022725"/>
    </source>
</evidence>
<comment type="caution">
    <text evidence="10">Lacks conserved residue(s) required for the propagation of feature annotation.</text>
</comment>
<comment type="similarity">
    <text evidence="10">Belongs to the insect chemoreceptor superfamily. Heteromeric odorant receptor channel (TC 1.A.69) family.</text>
</comment>
<evidence type="ECO:0000256" key="6">
    <source>
        <dbReference type="ARBA" id="ARBA00022989"/>
    </source>
</evidence>
<dbReference type="RefSeq" id="XP_014475011.1">
    <property type="nucleotide sequence ID" value="XM_014619525.1"/>
</dbReference>
<keyword evidence="9 10" id="KW-0807">Transducer</keyword>
<organism evidence="11 12">
    <name type="scientific">Dinoponera quadriceps</name>
    <name type="common">South American ant</name>
    <dbReference type="NCBI Taxonomy" id="609295"/>
    <lineage>
        <taxon>Eukaryota</taxon>
        <taxon>Metazoa</taxon>
        <taxon>Ecdysozoa</taxon>
        <taxon>Arthropoda</taxon>
        <taxon>Hexapoda</taxon>
        <taxon>Insecta</taxon>
        <taxon>Pterygota</taxon>
        <taxon>Neoptera</taxon>
        <taxon>Endopterygota</taxon>
        <taxon>Hymenoptera</taxon>
        <taxon>Apocrita</taxon>
        <taxon>Aculeata</taxon>
        <taxon>Formicoidea</taxon>
        <taxon>Formicidae</taxon>
        <taxon>Ponerinae</taxon>
        <taxon>Ponerini</taxon>
        <taxon>Dinoponera</taxon>
    </lineage>
</organism>
<keyword evidence="6 10" id="KW-1133">Transmembrane helix</keyword>
<gene>
    <name evidence="12" type="primary">LOC106744605</name>
</gene>
<protein>
    <recommendedName>
        <fullName evidence="10">Odorant receptor</fullName>
    </recommendedName>
</protein>
<dbReference type="GO" id="GO:0007165">
    <property type="term" value="P:signal transduction"/>
    <property type="evidence" value="ECO:0007669"/>
    <property type="project" value="UniProtKB-KW"/>
</dbReference>
<keyword evidence="5 10" id="KW-0552">Olfaction</keyword>
<evidence type="ECO:0000256" key="3">
    <source>
        <dbReference type="ARBA" id="ARBA00022606"/>
    </source>
</evidence>
<dbReference type="InterPro" id="IPR004117">
    <property type="entry name" value="7tm6_olfct_rcpt"/>
</dbReference>
<evidence type="ECO:0000313" key="12">
    <source>
        <dbReference type="RefSeq" id="XP_014475011.1"/>
    </source>
</evidence>
<dbReference type="AlphaFoldDB" id="A0A6P3X9D4"/>
<keyword evidence="4 10" id="KW-0812">Transmembrane</keyword>
<evidence type="ECO:0000256" key="8">
    <source>
        <dbReference type="ARBA" id="ARBA00023170"/>
    </source>
</evidence>
<dbReference type="GeneID" id="106744605"/>
<feature type="transmembrane region" description="Helical" evidence="10">
    <location>
        <begin position="139"/>
        <end position="159"/>
    </location>
</feature>
<feature type="transmembrane region" description="Helical" evidence="10">
    <location>
        <begin position="207"/>
        <end position="225"/>
    </location>
</feature>
<accession>A0A6P3X9D4</accession>
<dbReference type="GO" id="GO:0004984">
    <property type="term" value="F:olfactory receptor activity"/>
    <property type="evidence" value="ECO:0007669"/>
    <property type="project" value="InterPro"/>
</dbReference>
<feature type="transmembrane region" description="Helical" evidence="10">
    <location>
        <begin position="281"/>
        <end position="300"/>
    </location>
</feature>
<keyword evidence="8 10" id="KW-0675">Receptor</keyword>
<keyword evidence="11" id="KW-1185">Reference proteome</keyword>
<feature type="transmembrane region" description="Helical" evidence="10">
    <location>
        <begin position="49"/>
        <end position="72"/>
    </location>
</feature>